<accession>A0ABU8FI16</accession>
<dbReference type="InterPro" id="IPR009057">
    <property type="entry name" value="Homeodomain-like_sf"/>
</dbReference>
<sequence>MRKSAEEIKREIAYKAEQLFSKTGYAATSMEDICEVTERSKGSIYYHFKSKEELFLFVVKQHTYDWLEKWAEKEKQYHTSTEKLYGLAEYYVEDVQNPISSTIEEFLTSQVVRKDIMDEMIALTRESYSIFKKLVEEGMASGEFRQDDVNDLMYVVNGLLAGLGPLYYEMNAEEMKRIYKKAIDVLLQGMAAGS</sequence>
<organism evidence="6 7">
    <name type="scientific">Bacillus bruguierae</name>
    <dbReference type="NCBI Taxonomy" id="3127667"/>
    <lineage>
        <taxon>Bacteria</taxon>
        <taxon>Bacillati</taxon>
        <taxon>Bacillota</taxon>
        <taxon>Bacilli</taxon>
        <taxon>Bacillales</taxon>
        <taxon>Bacillaceae</taxon>
        <taxon>Bacillus</taxon>
    </lineage>
</organism>
<dbReference type="InterPro" id="IPR036271">
    <property type="entry name" value="Tet_transcr_reg_TetR-rel_C_sf"/>
</dbReference>
<evidence type="ECO:0000256" key="4">
    <source>
        <dbReference type="PROSITE-ProRule" id="PRU00335"/>
    </source>
</evidence>
<dbReference type="PROSITE" id="PS50977">
    <property type="entry name" value="HTH_TETR_2"/>
    <property type="match status" value="1"/>
</dbReference>
<dbReference type="RefSeq" id="WP_090917792.1">
    <property type="nucleotide sequence ID" value="NZ_JBAWSX010000007.1"/>
</dbReference>
<dbReference type="Pfam" id="PF00440">
    <property type="entry name" value="TetR_N"/>
    <property type="match status" value="1"/>
</dbReference>
<dbReference type="Gene3D" id="1.10.357.10">
    <property type="entry name" value="Tetracycline Repressor, domain 2"/>
    <property type="match status" value="1"/>
</dbReference>
<reference evidence="6 7" key="1">
    <citation type="submission" date="2024-01" db="EMBL/GenBank/DDBJ databases">
        <title>Seven novel Bacillus-like species.</title>
        <authorList>
            <person name="Liu G."/>
        </authorList>
    </citation>
    <scope>NUCLEOTIDE SEQUENCE [LARGE SCALE GENOMIC DNA]</scope>
    <source>
        <strain evidence="6 7">FJAT-51639</strain>
    </source>
</reference>
<feature type="domain" description="HTH tetR-type" evidence="5">
    <location>
        <begin position="6"/>
        <end position="66"/>
    </location>
</feature>
<evidence type="ECO:0000259" key="5">
    <source>
        <dbReference type="PROSITE" id="PS50977"/>
    </source>
</evidence>
<dbReference type="PANTHER" id="PTHR47506:SF6">
    <property type="entry name" value="HTH-TYPE TRANSCRIPTIONAL REPRESSOR NEMR"/>
    <property type="match status" value="1"/>
</dbReference>
<dbReference type="InterPro" id="IPR013571">
    <property type="entry name" value="Tscrpt_reg_QacR_C"/>
</dbReference>
<dbReference type="Gene3D" id="1.10.10.60">
    <property type="entry name" value="Homeodomain-like"/>
    <property type="match status" value="1"/>
</dbReference>
<evidence type="ECO:0000256" key="3">
    <source>
        <dbReference type="ARBA" id="ARBA00023163"/>
    </source>
</evidence>
<protein>
    <submittedName>
        <fullName evidence="6">TetR family transcriptional regulator C-terminal domain-containing protein</fullName>
    </submittedName>
</protein>
<keyword evidence="7" id="KW-1185">Reference proteome</keyword>
<dbReference type="Pfam" id="PF08360">
    <property type="entry name" value="TetR_C_5"/>
    <property type="match status" value="1"/>
</dbReference>
<proteinExistence type="predicted"/>
<keyword evidence="1" id="KW-0805">Transcription regulation</keyword>
<keyword evidence="3" id="KW-0804">Transcription</keyword>
<dbReference type="EMBL" id="JBAWSX010000007">
    <property type="protein sequence ID" value="MEI4802336.1"/>
    <property type="molecule type" value="Genomic_DNA"/>
</dbReference>
<dbReference type="InterPro" id="IPR001647">
    <property type="entry name" value="HTH_TetR"/>
</dbReference>
<feature type="DNA-binding region" description="H-T-H motif" evidence="4">
    <location>
        <begin position="29"/>
        <end position="48"/>
    </location>
</feature>
<dbReference type="SUPFAM" id="SSF48498">
    <property type="entry name" value="Tetracyclin repressor-like, C-terminal domain"/>
    <property type="match status" value="1"/>
</dbReference>
<dbReference type="SUPFAM" id="SSF46689">
    <property type="entry name" value="Homeodomain-like"/>
    <property type="match status" value="1"/>
</dbReference>
<evidence type="ECO:0000313" key="6">
    <source>
        <dbReference type="EMBL" id="MEI4802336.1"/>
    </source>
</evidence>
<comment type="caution">
    <text evidence="6">The sequence shown here is derived from an EMBL/GenBank/DDBJ whole genome shotgun (WGS) entry which is preliminary data.</text>
</comment>
<dbReference type="Proteomes" id="UP001372526">
    <property type="component" value="Unassembled WGS sequence"/>
</dbReference>
<evidence type="ECO:0000313" key="7">
    <source>
        <dbReference type="Proteomes" id="UP001372526"/>
    </source>
</evidence>
<evidence type="ECO:0000256" key="1">
    <source>
        <dbReference type="ARBA" id="ARBA00023015"/>
    </source>
</evidence>
<dbReference type="PRINTS" id="PR00455">
    <property type="entry name" value="HTHTETR"/>
</dbReference>
<dbReference type="PANTHER" id="PTHR47506">
    <property type="entry name" value="TRANSCRIPTIONAL REGULATORY PROTEIN"/>
    <property type="match status" value="1"/>
</dbReference>
<evidence type="ECO:0000256" key="2">
    <source>
        <dbReference type="ARBA" id="ARBA00023125"/>
    </source>
</evidence>
<keyword evidence="2 4" id="KW-0238">DNA-binding</keyword>
<name>A0ABU8FI16_9BACI</name>
<gene>
    <name evidence="6" type="ORF">WAZ07_13585</name>
</gene>